<accession>A0AAD5RAD6</accession>
<feature type="region of interest" description="Disordered" evidence="1">
    <location>
        <begin position="70"/>
        <end position="89"/>
    </location>
</feature>
<comment type="caution">
    <text evidence="2">The sequence shown here is derived from an EMBL/GenBank/DDBJ whole genome shotgun (WGS) entry which is preliminary data.</text>
</comment>
<dbReference type="EMBL" id="JAHQIW010007128">
    <property type="protein sequence ID" value="KAJ1372333.1"/>
    <property type="molecule type" value="Genomic_DNA"/>
</dbReference>
<organism evidence="2 3">
    <name type="scientific">Parelaphostrongylus tenuis</name>
    <name type="common">Meningeal worm</name>
    <dbReference type="NCBI Taxonomy" id="148309"/>
    <lineage>
        <taxon>Eukaryota</taxon>
        <taxon>Metazoa</taxon>
        <taxon>Ecdysozoa</taxon>
        <taxon>Nematoda</taxon>
        <taxon>Chromadorea</taxon>
        <taxon>Rhabditida</taxon>
        <taxon>Rhabditina</taxon>
        <taxon>Rhabditomorpha</taxon>
        <taxon>Strongyloidea</taxon>
        <taxon>Metastrongylidae</taxon>
        <taxon>Parelaphostrongylus</taxon>
    </lineage>
</organism>
<dbReference type="AlphaFoldDB" id="A0AAD5RAD6"/>
<keyword evidence="3" id="KW-1185">Reference proteome</keyword>
<name>A0AAD5RAD6_PARTN</name>
<reference evidence="2" key="1">
    <citation type="submission" date="2021-06" db="EMBL/GenBank/DDBJ databases">
        <title>Parelaphostrongylus tenuis whole genome reference sequence.</title>
        <authorList>
            <person name="Garwood T.J."/>
            <person name="Larsen P.A."/>
            <person name="Fountain-Jones N.M."/>
            <person name="Garbe J.R."/>
            <person name="Macchietto M.G."/>
            <person name="Kania S.A."/>
            <person name="Gerhold R.W."/>
            <person name="Richards J.E."/>
            <person name="Wolf T.M."/>
        </authorList>
    </citation>
    <scope>NUCLEOTIDE SEQUENCE</scope>
    <source>
        <strain evidence="2">MNPRO001-30</strain>
        <tissue evidence="2">Meninges</tissue>
    </source>
</reference>
<gene>
    <name evidence="2" type="ORF">KIN20_034466</name>
</gene>
<evidence type="ECO:0000256" key="1">
    <source>
        <dbReference type="SAM" id="MobiDB-lite"/>
    </source>
</evidence>
<sequence>MAGRTVINAIVRHTRTTKPIKKERIHLESEKLPADVMAELHGTQKMRQERGASVQREMTQSCHPDMAQWKTAESDSRYDRSASATPFRASSVGPTMRRLEQVVRRLDDTSDNEAQYVFRARPSDYTMGNAVFTSVDEAEKMRDGINRMSSYESRPITPAHSVVSGRFTPYGHENYAPSSYKSDENGVRRRARTVDPIVGRESMPRTTSSFYANSPVASHTVRRTPVAFDRGPHFAYDRGGVTQGSVSGYANRWPPASNATGAEVVKDEWVKDILRENENGLVTTMCRRVMERKTEDKWKWLDDQGHLLDEKNQRTWKHWSRTVECLPSGDTLFQDVSRQYNNNYVVESIVRNY</sequence>
<dbReference type="Proteomes" id="UP001196413">
    <property type="component" value="Unassembled WGS sequence"/>
</dbReference>
<protein>
    <submittedName>
        <fullName evidence="2">Uncharacterized protein</fullName>
    </submittedName>
</protein>
<proteinExistence type="predicted"/>
<evidence type="ECO:0000313" key="3">
    <source>
        <dbReference type="Proteomes" id="UP001196413"/>
    </source>
</evidence>
<evidence type="ECO:0000313" key="2">
    <source>
        <dbReference type="EMBL" id="KAJ1372333.1"/>
    </source>
</evidence>